<feature type="domain" description="HSF-type DNA-binding" evidence="7">
    <location>
        <begin position="28"/>
        <end position="90"/>
    </location>
</feature>
<dbReference type="GO" id="GO:0003677">
    <property type="term" value="F:DNA binding"/>
    <property type="evidence" value="ECO:0007669"/>
    <property type="project" value="UniProtKB-KW"/>
</dbReference>
<comment type="caution">
    <text evidence="8">The sequence shown here is derived from an EMBL/GenBank/DDBJ whole genome shotgun (WGS) entry which is preliminary data.</text>
</comment>
<keyword evidence="2" id="KW-0346">Stress response</keyword>
<sequence length="90" mass="9969">MNKDIGGCGGSSSSSKDMIGNKGAGGSRIPKFLTSAYKIVDDPDTNSVVSWSFSGNSFIIWDHIKFTAEILPKFFKHNNLASFVYQLYYY</sequence>
<dbReference type="AlphaFoldDB" id="A0ABD3C601"/>
<comment type="similarity">
    <text evidence="5">Belongs to the HSF family.</text>
</comment>
<evidence type="ECO:0000313" key="8">
    <source>
        <dbReference type="EMBL" id="KAL3624227.1"/>
    </source>
</evidence>
<dbReference type="InterPro" id="IPR036390">
    <property type="entry name" value="WH_DNA-bd_sf"/>
</dbReference>
<dbReference type="InterPro" id="IPR036388">
    <property type="entry name" value="WH-like_DNA-bd_sf"/>
</dbReference>
<comment type="subcellular location">
    <subcellularLocation>
        <location evidence="1">Nucleus</location>
    </subcellularLocation>
</comment>
<accession>A0ABD3C601</accession>
<gene>
    <name evidence="8" type="ORF">CASFOL_033043</name>
</gene>
<keyword evidence="3" id="KW-0238">DNA-binding</keyword>
<evidence type="ECO:0000256" key="1">
    <source>
        <dbReference type="ARBA" id="ARBA00004123"/>
    </source>
</evidence>
<protein>
    <recommendedName>
        <fullName evidence="7">HSF-type DNA-binding domain-containing protein</fullName>
    </recommendedName>
</protein>
<dbReference type="PRINTS" id="PR00056">
    <property type="entry name" value="HSFDOMAIN"/>
</dbReference>
<name>A0ABD3C601_9LAMI</name>
<evidence type="ECO:0000256" key="4">
    <source>
        <dbReference type="ARBA" id="ARBA00023242"/>
    </source>
</evidence>
<proteinExistence type="inferred from homology"/>
<evidence type="ECO:0000256" key="2">
    <source>
        <dbReference type="ARBA" id="ARBA00023016"/>
    </source>
</evidence>
<feature type="compositionally biased region" description="Gly residues" evidence="6">
    <location>
        <begin position="1"/>
        <end position="10"/>
    </location>
</feature>
<dbReference type="SUPFAM" id="SSF46785">
    <property type="entry name" value="Winged helix' DNA-binding domain"/>
    <property type="match status" value="1"/>
</dbReference>
<keyword evidence="9" id="KW-1185">Reference proteome</keyword>
<evidence type="ECO:0000256" key="6">
    <source>
        <dbReference type="SAM" id="MobiDB-lite"/>
    </source>
</evidence>
<keyword evidence="4" id="KW-0539">Nucleus</keyword>
<evidence type="ECO:0000259" key="7">
    <source>
        <dbReference type="SMART" id="SM00415"/>
    </source>
</evidence>
<reference evidence="9" key="1">
    <citation type="journal article" date="2024" name="IScience">
        <title>Strigolactones Initiate the Formation of Haustorium-like Structures in Castilleja.</title>
        <authorList>
            <person name="Buerger M."/>
            <person name="Peterson D."/>
            <person name="Chory J."/>
        </authorList>
    </citation>
    <scope>NUCLEOTIDE SEQUENCE [LARGE SCALE GENOMIC DNA]</scope>
</reference>
<dbReference type="GO" id="GO:0005634">
    <property type="term" value="C:nucleus"/>
    <property type="evidence" value="ECO:0007669"/>
    <property type="project" value="UniProtKB-SubCell"/>
</dbReference>
<evidence type="ECO:0000256" key="3">
    <source>
        <dbReference type="ARBA" id="ARBA00023125"/>
    </source>
</evidence>
<dbReference type="Proteomes" id="UP001632038">
    <property type="component" value="Unassembled WGS sequence"/>
</dbReference>
<dbReference type="InterPro" id="IPR000232">
    <property type="entry name" value="HSF_DNA-bd"/>
</dbReference>
<evidence type="ECO:0000256" key="5">
    <source>
        <dbReference type="RuleBase" id="RU004020"/>
    </source>
</evidence>
<evidence type="ECO:0000313" key="9">
    <source>
        <dbReference type="Proteomes" id="UP001632038"/>
    </source>
</evidence>
<dbReference type="EMBL" id="JAVIJP010000054">
    <property type="protein sequence ID" value="KAL3624227.1"/>
    <property type="molecule type" value="Genomic_DNA"/>
</dbReference>
<dbReference type="Gene3D" id="1.10.10.10">
    <property type="entry name" value="Winged helix-like DNA-binding domain superfamily/Winged helix DNA-binding domain"/>
    <property type="match status" value="1"/>
</dbReference>
<organism evidence="8 9">
    <name type="scientific">Castilleja foliolosa</name>
    <dbReference type="NCBI Taxonomy" id="1961234"/>
    <lineage>
        <taxon>Eukaryota</taxon>
        <taxon>Viridiplantae</taxon>
        <taxon>Streptophyta</taxon>
        <taxon>Embryophyta</taxon>
        <taxon>Tracheophyta</taxon>
        <taxon>Spermatophyta</taxon>
        <taxon>Magnoliopsida</taxon>
        <taxon>eudicotyledons</taxon>
        <taxon>Gunneridae</taxon>
        <taxon>Pentapetalae</taxon>
        <taxon>asterids</taxon>
        <taxon>lamiids</taxon>
        <taxon>Lamiales</taxon>
        <taxon>Orobanchaceae</taxon>
        <taxon>Pedicularideae</taxon>
        <taxon>Castillejinae</taxon>
        <taxon>Castilleja</taxon>
    </lineage>
</organism>
<dbReference type="Pfam" id="PF00447">
    <property type="entry name" value="HSF_DNA-bind"/>
    <property type="match status" value="1"/>
</dbReference>
<dbReference type="SMART" id="SM00415">
    <property type="entry name" value="HSF"/>
    <property type="match status" value="1"/>
</dbReference>
<feature type="region of interest" description="Disordered" evidence="6">
    <location>
        <begin position="1"/>
        <end position="26"/>
    </location>
</feature>
<dbReference type="PANTHER" id="PTHR10015">
    <property type="entry name" value="HEAT SHOCK TRANSCRIPTION FACTOR"/>
    <property type="match status" value="1"/>
</dbReference>
<dbReference type="PANTHER" id="PTHR10015:SF456">
    <property type="entry name" value="E2F_DP FAMILY WINGED-HELIX DNA-BINDING DOMAIN-CONTAINING PROTEIN-RELATED"/>
    <property type="match status" value="1"/>
</dbReference>